<dbReference type="PANTHER" id="PTHR46663">
    <property type="entry name" value="DIGUANYLATE CYCLASE DGCT-RELATED"/>
    <property type="match status" value="1"/>
</dbReference>
<dbReference type="Proteomes" id="UP000250369">
    <property type="component" value="Unassembled WGS sequence"/>
</dbReference>
<dbReference type="CDD" id="cd06225">
    <property type="entry name" value="HAMP"/>
    <property type="match status" value="1"/>
</dbReference>
<evidence type="ECO:0000256" key="3">
    <source>
        <dbReference type="ARBA" id="ARBA00023136"/>
    </source>
</evidence>
<dbReference type="PANTHER" id="PTHR46663:SF3">
    <property type="entry name" value="SLL0267 PROTEIN"/>
    <property type="match status" value="1"/>
</dbReference>
<gene>
    <name evidence="7" type="ORF">DQG23_18190</name>
</gene>
<evidence type="ECO:0000313" key="8">
    <source>
        <dbReference type="Proteomes" id="UP000250369"/>
    </source>
</evidence>
<comment type="caution">
    <text evidence="7">The sequence shown here is derived from an EMBL/GenBank/DDBJ whole genome shotgun (WGS) entry which is preliminary data.</text>
</comment>
<feature type="domain" description="GGDEF" evidence="6">
    <location>
        <begin position="437"/>
        <end position="570"/>
    </location>
</feature>
<dbReference type="SUPFAM" id="SSF55073">
    <property type="entry name" value="Nucleotide cyclase"/>
    <property type="match status" value="1"/>
</dbReference>
<keyword evidence="3 4" id="KW-0472">Membrane</keyword>
<dbReference type="Pfam" id="PF00990">
    <property type="entry name" value="GGDEF"/>
    <property type="match status" value="1"/>
</dbReference>
<evidence type="ECO:0000256" key="2">
    <source>
        <dbReference type="ARBA" id="ARBA00022475"/>
    </source>
</evidence>
<keyword evidence="4" id="KW-0812">Transmembrane</keyword>
<keyword evidence="4" id="KW-1133">Transmembrane helix</keyword>
<keyword evidence="8" id="KW-1185">Reference proteome</keyword>
<dbReference type="CDD" id="cd01949">
    <property type="entry name" value="GGDEF"/>
    <property type="match status" value="1"/>
</dbReference>
<dbReference type="SMART" id="SM00267">
    <property type="entry name" value="GGDEF"/>
    <property type="match status" value="1"/>
</dbReference>
<feature type="transmembrane region" description="Helical" evidence="4">
    <location>
        <begin position="20"/>
        <end position="40"/>
    </location>
</feature>
<dbReference type="OrthoDB" id="9759607at2"/>
<dbReference type="Gene3D" id="6.10.340.10">
    <property type="match status" value="1"/>
</dbReference>
<dbReference type="InterPro" id="IPR052163">
    <property type="entry name" value="DGC-Regulatory_Protein"/>
</dbReference>
<evidence type="ECO:0000256" key="1">
    <source>
        <dbReference type="ARBA" id="ARBA00004236"/>
    </source>
</evidence>
<evidence type="ECO:0000259" key="5">
    <source>
        <dbReference type="PROSITE" id="PS50885"/>
    </source>
</evidence>
<feature type="domain" description="HAMP" evidence="5">
    <location>
        <begin position="342"/>
        <end position="394"/>
    </location>
</feature>
<accession>A0A329MJV1</accession>
<dbReference type="AlphaFoldDB" id="A0A329MJV1"/>
<organism evidence="7 8">
    <name type="scientific">Paenibacillus contaminans</name>
    <dbReference type="NCBI Taxonomy" id="450362"/>
    <lineage>
        <taxon>Bacteria</taxon>
        <taxon>Bacillati</taxon>
        <taxon>Bacillota</taxon>
        <taxon>Bacilli</taxon>
        <taxon>Bacillales</taxon>
        <taxon>Paenibacillaceae</taxon>
        <taxon>Paenibacillus</taxon>
    </lineage>
</organism>
<evidence type="ECO:0008006" key="9">
    <source>
        <dbReference type="Google" id="ProtNLM"/>
    </source>
</evidence>
<feature type="transmembrane region" description="Helical" evidence="4">
    <location>
        <begin position="320"/>
        <end position="342"/>
    </location>
</feature>
<name>A0A329MJV1_9BACL</name>
<dbReference type="InterPro" id="IPR003660">
    <property type="entry name" value="HAMP_dom"/>
</dbReference>
<evidence type="ECO:0000256" key="4">
    <source>
        <dbReference type="SAM" id="Phobius"/>
    </source>
</evidence>
<dbReference type="PROSITE" id="PS50885">
    <property type="entry name" value="HAMP"/>
    <property type="match status" value="1"/>
</dbReference>
<dbReference type="InterPro" id="IPR000160">
    <property type="entry name" value="GGDEF_dom"/>
</dbReference>
<evidence type="ECO:0000259" key="6">
    <source>
        <dbReference type="PROSITE" id="PS50887"/>
    </source>
</evidence>
<keyword evidence="2" id="KW-1003">Cell membrane</keyword>
<comment type="subcellular location">
    <subcellularLocation>
        <location evidence="1">Cell membrane</location>
    </subcellularLocation>
</comment>
<dbReference type="GO" id="GO:0007165">
    <property type="term" value="P:signal transduction"/>
    <property type="evidence" value="ECO:0007669"/>
    <property type="project" value="InterPro"/>
</dbReference>
<dbReference type="Gene3D" id="3.30.70.270">
    <property type="match status" value="1"/>
</dbReference>
<dbReference type="RefSeq" id="WP_113032288.1">
    <property type="nucleotide sequence ID" value="NZ_QMFB01000010.1"/>
</dbReference>
<dbReference type="EMBL" id="QMFB01000010">
    <property type="protein sequence ID" value="RAV19858.1"/>
    <property type="molecule type" value="Genomic_DNA"/>
</dbReference>
<proteinExistence type="predicted"/>
<protein>
    <recommendedName>
        <fullName evidence="9">GGDEF domain-containing protein</fullName>
    </recommendedName>
</protein>
<sequence>MAFLITPFVKLMNRLKYPYKFALIGALLLLPFVLSMYLIAGHYEDKINIANKERAGMRLHYELNRLASDIRSFRPEKSAGVDRKADPASTAEQEAINERIQSLIDENGRLGNPFFADSSFESLSGKWLEIRQIRPDAAPEERIERHNEMLIEIHKLMLAIADHSGTRSDMSRTTRMMAQLLTERLVPIQGKIDEAADSARLAANPASSVSASELRGIISVQVESIRTSQELFRQWVADAEASSDSFWDKFQADADRYFKDTDAFIGLLESGMKTASPSAEEIEERSGLSIASGNSLYESVYAALEARLTKQVHNEGLKKILALLVTGAGFAVLGLMFVGFYVSVVHAVFALRQTSLEVASGHMSGRIRLGTEDELKEVENAYNRMADAYSDIMRQQEAIEDHLQRRAYYDALTGAPNRFLFHERLGDAIARAKKQDVMLGLMLIDLDGFKKINESSGHRIGDLLLRQVAERLTECLRETDTVARIDGDEFSVILPGIKDRHVAAFVADKLLRGFLTPFSVEGYQLSVSASIGISLFPDDGTDADSLMSKADMAMFSVKEQGKNGYRYYESNDRT</sequence>
<dbReference type="NCBIfam" id="TIGR00254">
    <property type="entry name" value="GGDEF"/>
    <property type="match status" value="1"/>
</dbReference>
<evidence type="ECO:0000313" key="7">
    <source>
        <dbReference type="EMBL" id="RAV19858.1"/>
    </source>
</evidence>
<dbReference type="GO" id="GO:0005886">
    <property type="term" value="C:plasma membrane"/>
    <property type="evidence" value="ECO:0007669"/>
    <property type="project" value="UniProtKB-SubCell"/>
</dbReference>
<dbReference type="InterPro" id="IPR029787">
    <property type="entry name" value="Nucleotide_cyclase"/>
</dbReference>
<dbReference type="PROSITE" id="PS50887">
    <property type="entry name" value="GGDEF"/>
    <property type="match status" value="1"/>
</dbReference>
<dbReference type="InterPro" id="IPR043128">
    <property type="entry name" value="Rev_trsase/Diguanyl_cyclase"/>
</dbReference>
<reference evidence="7 8" key="1">
    <citation type="journal article" date="2009" name="Int. J. Syst. Evol. Microbiol.">
        <title>Paenibacillus contaminans sp. nov., isolated from a contaminated laboratory plate.</title>
        <authorList>
            <person name="Chou J.H."/>
            <person name="Lee J.H."/>
            <person name="Lin M.C."/>
            <person name="Chang P.S."/>
            <person name="Arun A.B."/>
            <person name="Young C.C."/>
            <person name="Chen W.M."/>
        </authorList>
    </citation>
    <scope>NUCLEOTIDE SEQUENCE [LARGE SCALE GENOMIC DNA]</scope>
    <source>
        <strain evidence="7 8">CKOBP-6</strain>
    </source>
</reference>